<gene>
    <name evidence="2" type="primary">Acey_s0112.g323</name>
    <name evidence="2" type="ORF">Y032_0112g323</name>
</gene>
<dbReference type="Pfam" id="PF17906">
    <property type="entry name" value="HTH_48"/>
    <property type="match status" value="1"/>
</dbReference>
<dbReference type="InterPro" id="IPR041426">
    <property type="entry name" value="Mos1_HTH"/>
</dbReference>
<organism evidence="2 3">
    <name type="scientific">Ancylostoma ceylanicum</name>
    <dbReference type="NCBI Taxonomy" id="53326"/>
    <lineage>
        <taxon>Eukaryota</taxon>
        <taxon>Metazoa</taxon>
        <taxon>Ecdysozoa</taxon>
        <taxon>Nematoda</taxon>
        <taxon>Chromadorea</taxon>
        <taxon>Rhabditida</taxon>
        <taxon>Rhabditina</taxon>
        <taxon>Rhabditomorpha</taxon>
        <taxon>Strongyloidea</taxon>
        <taxon>Ancylostomatidae</taxon>
        <taxon>Ancylostomatinae</taxon>
        <taxon>Ancylostoma</taxon>
    </lineage>
</organism>
<dbReference type="Proteomes" id="UP000024635">
    <property type="component" value="Unassembled WGS sequence"/>
</dbReference>
<dbReference type="Gene3D" id="1.10.10.1450">
    <property type="match status" value="1"/>
</dbReference>
<comment type="caution">
    <text evidence="2">The sequence shown here is derived from an EMBL/GenBank/DDBJ whole genome shotgun (WGS) entry which is preliminary data.</text>
</comment>
<keyword evidence="3" id="KW-1185">Reference proteome</keyword>
<feature type="domain" description="Mos1 transposase HTH" evidence="1">
    <location>
        <begin position="19"/>
        <end position="62"/>
    </location>
</feature>
<evidence type="ECO:0000313" key="2">
    <source>
        <dbReference type="EMBL" id="EYC00896.1"/>
    </source>
</evidence>
<reference evidence="3" key="1">
    <citation type="journal article" date="2015" name="Nat. Genet.">
        <title>The genome and transcriptome of the zoonotic hookworm Ancylostoma ceylanicum identify infection-specific gene families.</title>
        <authorList>
            <person name="Schwarz E.M."/>
            <person name="Hu Y."/>
            <person name="Antoshechkin I."/>
            <person name="Miller M.M."/>
            <person name="Sternberg P.W."/>
            <person name="Aroian R.V."/>
        </authorList>
    </citation>
    <scope>NUCLEOTIDE SEQUENCE</scope>
    <source>
        <strain evidence="3">HY135</strain>
    </source>
</reference>
<dbReference type="AlphaFoldDB" id="A0A016TDX0"/>
<sequence>MTVSSCTTPARKIDSSEQYICDLSVYGFKSGESAAISSRSINSVFGNGAVTEDPAQDWFGRFGLASSTSMLPHGRDLHPEWTIVGCGSW</sequence>
<evidence type="ECO:0000259" key="1">
    <source>
        <dbReference type="Pfam" id="PF17906"/>
    </source>
</evidence>
<accession>A0A016TDX0</accession>
<name>A0A016TDX0_9BILA</name>
<protein>
    <recommendedName>
        <fullName evidence="1">Mos1 transposase HTH domain-containing protein</fullName>
    </recommendedName>
</protein>
<proteinExistence type="predicted"/>
<evidence type="ECO:0000313" key="3">
    <source>
        <dbReference type="Proteomes" id="UP000024635"/>
    </source>
</evidence>
<dbReference type="EMBL" id="JARK01001448">
    <property type="protein sequence ID" value="EYC00896.1"/>
    <property type="molecule type" value="Genomic_DNA"/>
</dbReference>